<keyword evidence="4" id="KW-0813">Transport</keyword>
<dbReference type="Pfam" id="PF02823">
    <property type="entry name" value="ATP-synt_DE_N"/>
    <property type="match status" value="1"/>
</dbReference>
<dbReference type="GO" id="GO:0046933">
    <property type="term" value="F:proton-transporting ATP synthase activity, rotational mechanism"/>
    <property type="evidence" value="ECO:0007669"/>
    <property type="project" value="InterPro"/>
</dbReference>
<dbReference type="GeneID" id="60063035"/>
<dbReference type="OrthoDB" id="5294255at2"/>
<proteinExistence type="inferred from homology"/>
<evidence type="ECO:0000256" key="1">
    <source>
        <dbReference type="ARBA" id="ARBA00003543"/>
    </source>
</evidence>
<reference evidence="9 10" key="1">
    <citation type="submission" date="2013-04" db="EMBL/GenBank/DDBJ databases">
        <title>The Genome Sequence of Bacteroides massiliensis DSM 17679.</title>
        <authorList>
            <consortium name="The Broad Institute Genomics Platform"/>
            <person name="Earl A."/>
            <person name="Ward D."/>
            <person name="Feldgarden M."/>
            <person name="Gevers D."/>
            <person name="Martens E."/>
            <person name="Fenner L."/>
            <person name="Roux V."/>
            <person name="Mallet M.N."/>
            <person name="Raoult D."/>
            <person name="Walker B."/>
            <person name="Young S."/>
            <person name="Zeng Q."/>
            <person name="Gargeya S."/>
            <person name="Fitzgerald M."/>
            <person name="Haas B."/>
            <person name="Abouelleil A."/>
            <person name="Allen A.W."/>
            <person name="Alvarado L."/>
            <person name="Arachchi H.M."/>
            <person name="Berlin A.M."/>
            <person name="Chapman S.B."/>
            <person name="Gainer-Dewar J."/>
            <person name="Goldberg J."/>
            <person name="Griggs A."/>
            <person name="Gujja S."/>
            <person name="Hansen M."/>
            <person name="Howarth C."/>
            <person name="Imamovic A."/>
            <person name="Ireland A."/>
            <person name="Larimer J."/>
            <person name="McCowan C."/>
            <person name="Murphy C."/>
            <person name="Pearson M."/>
            <person name="Poon T.W."/>
            <person name="Priest M."/>
            <person name="Roberts A."/>
            <person name="Saif S."/>
            <person name="Shea T."/>
            <person name="Sisk P."/>
            <person name="Sykes S."/>
            <person name="Wortman J."/>
            <person name="Nusbaum C."/>
            <person name="Birren B."/>
        </authorList>
    </citation>
    <scope>NUCLEOTIDE SEQUENCE [LARGE SCALE GENOMIC DNA]</scope>
    <source>
        <strain evidence="10">B84634 / Timone 84634 / DSM 17679 / JCM 13223</strain>
    </source>
</reference>
<evidence type="ECO:0000313" key="10">
    <source>
        <dbReference type="Proteomes" id="UP000017831"/>
    </source>
</evidence>
<accession>U6RLT8</accession>
<dbReference type="Proteomes" id="UP000017831">
    <property type="component" value="Unassembled WGS sequence"/>
</dbReference>
<comment type="similarity">
    <text evidence="3">Belongs to the ATPase epsilon chain family.</text>
</comment>
<keyword evidence="6" id="KW-0472">Membrane</keyword>
<comment type="function">
    <text evidence="1">Produces ATP from ADP in the presence of a proton gradient across the membrane.</text>
</comment>
<dbReference type="eggNOG" id="COG0355">
    <property type="taxonomic scope" value="Bacteria"/>
</dbReference>
<keyword evidence="10" id="KW-1185">Reference proteome</keyword>
<evidence type="ECO:0000256" key="4">
    <source>
        <dbReference type="ARBA" id="ARBA00022448"/>
    </source>
</evidence>
<evidence type="ECO:0000259" key="8">
    <source>
        <dbReference type="Pfam" id="PF02823"/>
    </source>
</evidence>
<comment type="caution">
    <text evidence="9">The sequence shown here is derived from an EMBL/GenBank/DDBJ whole genome shotgun (WGS) entry which is preliminary data.</text>
</comment>
<evidence type="ECO:0000313" key="9">
    <source>
        <dbReference type="EMBL" id="EOA56736.1"/>
    </source>
</evidence>
<evidence type="ECO:0000256" key="7">
    <source>
        <dbReference type="ARBA" id="ARBA00023196"/>
    </source>
</evidence>
<comment type="subcellular location">
    <subcellularLocation>
        <location evidence="2">Endomembrane system</location>
        <topology evidence="2">Peripheral membrane protein</topology>
    </subcellularLocation>
</comment>
<dbReference type="RefSeq" id="WP_005937683.1">
    <property type="nucleotide sequence ID" value="NZ_KB890397.1"/>
</dbReference>
<keyword evidence="5" id="KW-0406">Ion transport</keyword>
<sequence length="82" mass="8778">MKRFLNMTIATPEGVIFEGEVENAEFPGTLGAFTLLPLHAALISSLTGGQIVYVKDGKPEKVAIKGGFVEVKQDIVSVCVEQ</sequence>
<dbReference type="GO" id="GO:0045259">
    <property type="term" value="C:proton-transporting ATP synthase complex"/>
    <property type="evidence" value="ECO:0007669"/>
    <property type="project" value="UniProtKB-KW"/>
</dbReference>
<evidence type="ECO:0000256" key="5">
    <source>
        <dbReference type="ARBA" id="ARBA00023065"/>
    </source>
</evidence>
<keyword evidence="7" id="KW-0139">CF(1)</keyword>
<dbReference type="STRING" id="1121098.HMPREF1534_00926"/>
<dbReference type="SUPFAM" id="SSF51344">
    <property type="entry name" value="Epsilon subunit of F1F0-ATP synthase N-terminal domain"/>
    <property type="match status" value="1"/>
</dbReference>
<dbReference type="InterPro" id="IPR020546">
    <property type="entry name" value="ATP_synth_F1_dsu/esu_N"/>
</dbReference>
<evidence type="ECO:0000256" key="6">
    <source>
        <dbReference type="ARBA" id="ARBA00023136"/>
    </source>
</evidence>
<protein>
    <recommendedName>
        <fullName evidence="8">ATP synthase F1 complex delta/epsilon subunit N-terminal domain-containing protein</fullName>
    </recommendedName>
</protein>
<evidence type="ECO:0000256" key="3">
    <source>
        <dbReference type="ARBA" id="ARBA00005712"/>
    </source>
</evidence>
<feature type="domain" description="ATP synthase F1 complex delta/epsilon subunit N-terminal" evidence="8">
    <location>
        <begin position="5"/>
        <end position="81"/>
    </location>
</feature>
<dbReference type="InterPro" id="IPR001469">
    <property type="entry name" value="ATP_synth_F1_dsu/esu"/>
</dbReference>
<name>U6RLT8_9BACT</name>
<dbReference type="HOGENOM" id="CLU_084338_4_1_10"/>
<dbReference type="InterPro" id="IPR036771">
    <property type="entry name" value="ATPsynth_dsu/esu_N"/>
</dbReference>
<dbReference type="AlphaFoldDB" id="U6RLT8"/>
<dbReference type="PATRIC" id="fig|1121098.3.peg.935"/>
<dbReference type="EMBL" id="AQHY01000010">
    <property type="protein sequence ID" value="EOA56736.1"/>
    <property type="molecule type" value="Genomic_DNA"/>
</dbReference>
<dbReference type="Gene3D" id="2.60.15.10">
    <property type="entry name" value="F0F1 ATP synthase delta/epsilon subunit, N-terminal"/>
    <property type="match status" value="1"/>
</dbReference>
<keyword evidence="7" id="KW-0066">ATP synthesis</keyword>
<evidence type="ECO:0000256" key="2">
    <source>
        <dbReference type="ARBA" id="ARBA00004184"/>
    </source>
</evidence>
<organism evidence="9 10">
    <name type="scientific">Phocaeicola massiliensis B84634 = Timone 84634 = DSM 17679 = JCM 13223</name>
    <dbReference type="NCBI Taxonomy" id="1121098"/>
    <lineage>
        <taxon>Bacteria</taxon>
        <taxon>Pseudomonadati</taxon>
        <taxon>Bacteroidota</taxon>
        <taxon>Bacteroidia</taxon>
        <taxon>Bacteroidales</taxon>
        <taxon>Bacteroidaceae</taxon>
        <taxon>Phocaeicola</taxon>
    </lineage>
</organism>
<dbReference type="CDD" id="cd12152">
    <property type="entry name" value="F1-ATPase_delta"/>
    <property type="match status" value="1"/>
</dbReference>
<dbReference type="GO" id="GO:0012505">
    <property type="term" value="C:endomembrane system"/>
    <property type="evidence" value="ECO:0007669"/>
    <property type="project" value="UniProtKB-SubCell"/>
</dbReference>
<gene>
    <name evidence="9" type="ORF">HMPREF1534_00926</name>
</gene>